<proteinExistence type="inferred from homology"/>
<dbReference type="PRINTS" id="PR00080">
    <property type="entry name" value="SDRFAMILY"/>
</dbReference>
<dbReference type="Gene3D" id="3.40.50.720">
    <property type="entry name" value="NAD(P)-binding Rossmann-like Domain"/>
    <property type="match status" value="1"/>
</dbReference>
<dbReference type="InterPro" id="IPR036291">
    <property type="entry name" value="NAD(P)-bd_dom_sf"/>
</dbReference>
<name>A0ABT8RGL3_9BACT</name>
<gene>
    <name evidence="3" type="ORF">Q0590_28695</name>
</gene>
<comment type="similarity">
    <text evidence="1">Belongs to the short-chain dehydrogenases/reductases (SDR) family.</text>
</comment>
<dbReference type="InterPro" id="IPR002347">
    <property type="entry name" value="SDR_fam"/>
</dbReference>
<dbReference type="PANTHER" id="PTHR43976">
    <property type="entry name" value="SHORT CHAIN DEHYDROGENASE"/>
    <property type="match status" value="1"/>
</dbReference>
<dbReference type="PRINTS" id="PR00081">
    <property type="entry name" value="GDHRDH"/>
</dbReference>
<dbReference type="EMBL" id="JAUKPO010000028">
    <property type="protein sequence ID" value="MDO1450293.1"/>
    <property type="molecule type" value="Genomic_DNA"/>
</dbReference>
<accession>A0ABT8RGL3</accession>
<dbReference type="Proteomes" id="UP001168528">
    <property type="component" value="Unassembled WGS sequence"/>
</dbReference>
<evidence type="ECO:0000313" key="4">
    <source>
        <dbReference type="Proteomes" id="UP001168528"/>
    </source>
</evidence>
<keyword evidence="2" id="KW-0560">Oxidoreductase</keyword>
<reference evidence="3" key="1">
    <citation type="submission" date="2023-07" db="EMBL/GenBank/DDBJ databases">
        <title>The genome sequence of Rhodocytophaga aerolata KACC 12507.</title>
        <authorList>
            <person name="Zhang X."/>
        </authorList>
    </citation>
    <scope>NUCLEOTIDE SEQUENCE</scope>
    <source>
        <strain evidence="3">KACC 12507</strain>
    </source>
</reference>
<dbReference type="Pfam" id="PF00106">
    <property type="entry name" value="adh_short"/>
    <property type="match status" value="1"/>
</dbReference>
<dbReference type="InterPro" id="IPR051911">
    <property type="entry name" value="SDR_oxidoreductase"/>
</dbReference>
<evidence type="ECO:0000256" key="2">
    <source>
        <dbReference type="ARBA" id="ARBA00023002"/>
    </source>
</evidence>
<sequence>MAREGAHLLYLDLSDSNSIREFVSRVLSQTGKVDVLVNNAGYGLYCAMEDVPLEEARQQFEVKLFGLAQMIKEVLPAMRAQRSGRIINVGSIGGKVWSFLGSW</sequence>
<keyword evidence="4" id="KW-1185">Reference proteome</keyword>
<dbReference type="RefSeq" id="WP_302041143.1">
    <property type="nucleotide sequence ID" value="NZ_JAUKPO010000028.1"/>
</dbReference>
<protein>
    <submittedName>
        <fullName evidence="3">SDR family NAD(P)-dependent oxidoreductase</fullName>
    </submittedName>
</protein>
<dbReference type="SUPFAM" id="SSF51735">
    <property type="entry name" value="NAD(P)-binding Rossmann-fold domains"/>
    <property type="match status" value="1"/>
</dbReference>
<comment type="caution">
    <text evidence="3">The sequence shown here is derived from an EMBL/GenBank/DDBJ whole genome shotgun (WGS) entry which is preliminary data.</text>
</comment>
<dbReference type="PANTHER" id="PTHR43976:SF16">
    <property type="entry name" value="SHORT-CHAIN DEHYDROGENASE_REDUCTASE FAMILY PROTEIN"/>
    <property type="match status" value="1"/>
</dbReference>
<organism evidence="3 4">
    <name type="scientific">Rhodocytophaga aerolata</name>
    <dbReference type="NCBI Taxonomy" id="455078"/>
    <lineage>
        <taxon>Bacteria</taxon>
        <taxon>Pseudomonadati</taxon>
        <taxon>Bacteroidota</taxon>
        <taxon>Cytophagia</taxon>
        <taxon>Cytophagales</taxon>
        <taxon>Rhodocytophagaceae</taxon>
        <taxon>Rhodocytophaga</taxon>
    </lineage>
</organism>
<evidence type="ECO:0000256" key="1">
    <source>
        <dbReference type="ARBA" id="ARBA00006484"/>
    </source>
</evidence>
<evidence type="ECO:0000313" key="3">
    <source>
        <dbReference type="EMBL" id="MDO1450293.1"/>
    </source>
</evidence>